<dbReference type="SMART" id="SM00271">
    <property type="entry name" value="DnaJ"/>
    <property type="match status" value="1"/>
</dbReference>
<dbReference type="GO" id="GO:0046967">
    <property type="term" value="P:cytosol to endoplasmic reticulum transport"/>
    <property type="evidence" value="ECO:0007669"/>
    <property type="project" value="EnsemblFungi"/>
</dbReference>
<keyword evidence="2" id="KW-1133">Transmembrane helix</keyword>
<feature type="transmembrane region" description="Helical" evidence="2">
    <location>
        <begin position="210"/>
        <end position="234"/>
    </location>
</feature>
<evidence type="ECO:0000256" key="1">
    <source>
        <dbReference type="SAM" id="MobiDB-lite"/>
    </source>
</evidence>
<feature type="domain" description="J" evidence="3">
    <location>
        <begin position="116"/>
        <end position="187"/>
    </location>
</feature>
<evidence type="ECO:0000313" key="5">
    <source>
        <dbReference type="Proteomes" id="UP000094236"/>
    </source>
</evidence>
<dbReference type="SUPFAM" id="SSF81296">
    <property type="entry name" value="E set domains"/>
    <property type="match status" value="1"/>
</dbReference>
<gene>
    <name evidence="4" type="ORF">PACTADRAFT_41524</name>
</gene>
<dbReference type="GO" id="GO:0031207">
    <property type="term" value="C:Sec62/Sec63 complex"/>
    <property type="evidence" value="ECO:0007669"/>
    <property type="project" value="EnsemblFungi"/>
</dbReference>
<evidence type="ECO:0000259" key="3">
    <source>
        <dbReference type="PROSITE" id="PS50076"/>
    </source>
</evidence>
<dbReference type="GO" id="GO:0008320">
    <property type="term" value="F:protein transmembrane transporter activity"/>
    <property type="evidence" value="ECO:0007669"/>
    <property type="project" value="EnsemblFungi"/>
</dbReference>
<dbReference type="Gene3D" id="1.10.287.110">
    <property type="entry name" value="DnaJ domain"/>
    <property type="match status" value="1"/>
</dbReference>
<dbReference type="SUPFAM" id="SSF46565">
    <property type="entry name" value="Chaperone J-domain"/>
    <property type="match status" value="1"/>
</dbReference>
<dbReference type="GO" id="GO:0006614">
    <property type="term" value="P:SRP-dependent cotranslational protein targeting to membrane"/>
    <property type="evidence" value="ECO:0007669"/>
    <property type="project" value="EnsemblFungi"/>
</dbReference>
<dbReference type="PANTHER" id="PTHR24075">
    <property type="entry name" value="SEC63 DOMAIN-CONTAINING"/>
    <property type="match status" value="1"/>
</dbReference>
<dbReference type="Pfam" id="PF00226">
    <property type="entry name" value="DnaJ"/>
    <property type="match status" value="1"/>
</dbReference>
<dbReference type="EMBL" id="KV454013">
    <property type="protein sequence ID" value="ODV96368.1"/>
    <property type="molecule type" value="Genomic_DNA"/>
</dbReference>
<dbReference type="SUPFAM" id="SSF158702">
    <property type="entry name" value="Sec63 N-terminal domain-like"/>
    <property type="match status" value="1"/>
</dbReference>
<keyword evidence="5" id="KW-1185">Reference proteome</keyword>
<feature type="region of interest" description="Disordered" evidence="1">
    <location>
        <begin position="599"/>
        <end position="645"/>
    </location>
</feature>
<dbReference type="InterPro" id="IPR014756">
    <property type="entry name" value="Ig_E-set"/>
</dbReference>
<keyword evidence="2" id="KW-0812">Transmembrane</keyword>
<dbReference type="FunFam" id="1.10.287.110:FF:000039">
    <property type="entry name" value="Protein translocation complex component (Npl1)"/>
    <property type="match status" value="1"/>
</dbReference>
<evidence type="ECO:0000256" key="2">
    <source>
        <dbReference type="SAM" id="Phobius"/>
    </source>
</evidence>
<dbReference type="OrthoDB" id="1734229at2759"/>
<accession>A0A1E4TXH7</accession>
<evidence type="ECO:0000313" key="4">
    <source>
        <dbReference type="EMBL" id="ODV96368.1"/>
    </source>
</evidence>
<dbReference type="GO" id="GO:0031204">
    <property type="term" value="P:post-translational protein targeting to membrane, translocation"/>
    <property type="evidence" value="ECO:0007669"/>
    <property type="project" value="EnsemblFungi"/>
</dbReference>
<name>A0A1E4TXH7_PACTA</name>
<proteinExistence type="predicted"/>
<dbReference type="GO" id="GO:0003723">
    <property type="term" value="F:RNA binding"/>
    <property type="evidence" value="ECO:0007669"/>
    <property type="project" value="TreeGrafter"/>
</dbReference>
<dbReference type="AlphaFoldDB" id="A0A1E4TXH7"/>
<dbReference type="PRINTS" id="PR00625">
    <property type="entry name" value="JDOMAIN"/>
</dbReference>
<dbReference type="InterPro" id="IPR001623">
    <property type="entry name" value="DnaJ_domain"/>
</dbReference>
<dbReference type="InterPro" id="IPR036869">
    <property type="entry name" value="J_dom_sf"/>
</dbReference>
<dbReference type="InterPro" id="IPR035892">
    <property type="entry name" value="C2_domain_sf"/>
</dbReference>
<dbReference type="Proteomes" id="UP000094236">
    <property type="component" value="Unassembled WGS sequence"/>
</dbReference>
<feature type="compositionally biased region" description="Acidic residues" evidence="1">
    <location>
        <begin position="607"/>
        <end position="645"/>
    </location>
</feature>
<dbReference type="PROSITE" id="PS50076">
    <property type="entry name" value="DNAJ_2"/>
    <property type="match status" value="1"/>
</dbReference>
<reference evidence="5" key="1">
    <citation type="submission" date="2016-05" db="EMBL/GenBank/DDBJ databases">
        <title>Comparative genomics of biotechnologically important yeasts.</title>
        <authorList>
            <consortium name="DOE Joint Genome Institute"/>
            <person name="Riley R."/>
            <person name="Haridas S."/>
            <person name="Wolfe K.H."/>
            <person name="Lopes M.R."/>
            <person name="Hittinger C.T."/>
            <person name="Goker M."/>
            <person name="Salamov A."/>
            <person name="Wisecaver J."/>
            <person name="Long T.M."/>
            <person name="Aerts A.L."/>
            <person name="Barry K."/>
            <person name="Choi C."/>
            <person name="Clum A."/>
            <person name="Coughlan A.Y."/>
            <person name="Deshpande S."/>
            <person name="Douglass A.P."/>
            <person name="Hanson S.J."/>
            <person name="Klenk H.-P."/>
            <person name="Labutti K."/>
            <person name="Lapidus A."/>
            <person name="Lindquist E."/>
            <person name="Lipzen A."/>
            <person name="Meier-Kolthoff J.P."/>
            <person name="Ohm R.A."/>
            <person name="Otillar R.P."/>
            <person name="Pangilinan J."/>
            <person name="Peng Y."/>
            <person name="Rokas A."/>
            <person name="Rosa C.A."/>
            <person name="Scheuner C."/>
            <person name="Sibirny A.A."/>
            <person name="Slot J.C."/>
            <person name="Stielow J.B."/>
            <person name="Sun H."/>
            <person name="Kurtzman C.P."/>
            <person name="Blackwell M."/>
            <person name="Grigoriev I.V."/>
            <person name="Jeffries T.W."/>
        </authorList>
    </citation>
    <scope>NUCLEOTIDE SEQUENCE [LARGE SCALE GENOMIC DNA]</scope>
    <source>
        <strain evidence="5">NRRL Y-2460</strain>
    </source>
</reference>
<sequence length="645" mass="74006">MGDSRYAYDENAQVWPYFVLSILIVITIPLFYSYIANFFAGSQRAKEDDKDYIKKKFDNYKTPIDKNLKKFESGAKKSKVFSRKFFVLCVLIVLISAVVQYAVSTSGGGFSSGGFDPFEILDISSSATEKEIKSHYRKLSLKFHPDKISRDTSEADKKELESRFVLINKAYKALTDEVTRANYEKYGHPDGPQQVTHGIALPKWFVEGQYSWILTLFYAASFVLLLPISVSLWWNNVKSYTKAGIHVDTAANFVSKLMNNNPAEVVKINTILKWISESKEFQLLYPNDSAENFYFLIQDYINRNFLEINSKDLDKTLRIVSMVPILIDGLIEIAATFRSNDIVSKAIETNKCIIQAVNPTVSKKYHHFLQLPYVELDKIDKKIECYTLEKFFNLADFEQKNFLNIQDDNKFQEIIEIGKKFPIIKLISAEFKVPGEKIVTPSSHAHLVLKILIKSPAQKGQIILNKESLIEEETLESLKNPFKIVSEQPPIPPTNAPFFPIKNRQHNGWYCSLILQRDNKLSDLPARITNLSFQNLNKDNKQFLNDGNLIVGTFKLQLQATTPPTIGEYHFRCNLKSLDYFGNDLDFPIKMKVEDPATLETQKTIFSDDEDEDEEENEDDSDFEQEQDTEESDFTDINTDTEDEG</sequence>
<feature type="transmembrane region" description="Helical" evidence="2">
    <location>
        <begin position="14"/>
        <end position="35"/>
    </location>
</feature>
<organism evidence="4 5">
    <name type="scientific">Pachysolen tannophilus NRRL Y-2460</name>
    <dbReference type="NCBI Taxonomy" id="669874"/>
    <lineage>
        <taxon>Eukaryota</taxon>
        <taxon>Fungi</taxon>
        <taxon>Dikarya</taxon>
        <taxon>Ascomycota</taxon>
        <taxon>Saccharomycotina</taxon>
        <taxon>Pichiomycetes</taxon>
        <taxon>Pachysolenaceae</taxon>
        <taxon>Pachysolen</taxon>
    </lineage>
</organism>
<dbReference type="GO" id="GO:0071256">
    <property type="term" value="C:translocon complex"/>
    <property type="evidence" value="ECO:0007669"/>
    <property type="project" value="EnsemblFungi"/>
</dbReference>
<keyword evidence="2" id="KW-0472">Membrane</keyword>
<protein>
    <recommendedName>
        <fullName evidence="3">J domain-containing protein</fullName>
    </recommendedName>
</protein>
<dbReference type="STRING" id="669874.A0A1E4TXH7"/>
<dbReference type="Gene3D" id="2.60.40.150">
    <property type="entry name" value="C2 domain"/>
    <property type="match status" value="1"/>
</dbReference>
<dbReference type="PANTHER" id="PTHR24075:SF0">
    <property type="entry name" value="TRANSLOCATION PROTEIN SEC63 HOMOLOG"/>
    <property type="match status" value="1"/>
</dbReference>
<feature type="transmembrane region" description="Helical" evidence="2">
    <location>
        <begin position="85"/>
        <end position="103"/>
    </location>
</feature>
<dbReference type="CDD" id="cd06257">
    <property type="entry name" value="DnaJ"/>
    <property type="match status" value="1"/>
</dbReference>